<dbReference type="Proteomes" id="UP001066276">
    <property type="component" value="Chromosome 2_1"/>
</dbReference>
<dbReference type="AlphaFoldDB" id="A0AAV7VA72"/>
<feature type="region of interest" description="Disordered" evidence="1">
    <location>
        <begin position="1"/>
        <end position="32"/>
    </location>
</feature>
<evidence type="ECO:0000313" key="3">
    <source>
        <dbReference type="Proteomes" id="UP001066276"/>
    </source>
</evidence>
<feature type="compositionally biased region" description="Basic and acidic residues" evidence="1">
    <location>
        <begin position="21"/>
        <end position="30"/>
    </location>
</feature>
<gene>
    <name evidence="2" type="ORF">NDU88_001387</name>
</gene>
<sequence>MTRQSATFSGADSPRIKTRRKQEFQRRNEDTMDPELQILPAIVFLLLYQEHERRQRRPRCVSAPAAHGLAVLEMAVPCSAVLEMAVPCSAVLEMEDGGALFSGASDGGALFSGASDGGALFSGA</sequence>
<keyword evidence="3" id="KW-1185">Reference proteome</keyword>
<proteinExistence type="predicted"/>
<feature type="compositionally biased region" description="Polar residues" evidence="1">
    <location>
        <begin position="1"/>
        <end position="10"/>
    </location>
</feature>
<name>A0AAV7VA72_PLEWA</name>
<accession>A0AAV7VA72</accession>
<reference evidence="2" key="1">
    <citation type="journal article" date="2022" name="bioRxiv">
        <title>Sequencing and chromosome-scale assembly of the giantPleurodeles waltlgenome.</title>
        <authorList>
            <person name="Brown T."/>
            <person name="Elewa A."/>
            <person name="Iarovenko S."/>
            <person name="Subramanian E."/>
            <person name="Araus A.J."/>
            <person name="Petzold A."/>
            <person name="Susuki M."/>
            <person name="Suzuki K.-i.T."/>
            <person name="Hayashi T."/>
            <person name="Toyoda A."/>
            <person name="Oliveira C."/>
            <person name="Osipova E."/>
            <person name="Leigh N.D."/>
            <person name="Simon A."/>
            <person name="Yun M.H."/>
        </authorList>
    </citation>
    <scope>NUCLEOTIDE SEQUENCE</scope>
    <source>
        <strain evidence="2">20211129_DDA</strain>
        <tissue evidence="2">Liver</tissue>
    </source>
</reference>
<evidence type="ECO:0000313" key="2">
    <source>
        <dbReference type="EMBL" id="KAJ1197530.1"/>
    </source>
</evidence>
<organism evidence="2 3">
    <name type="scientific">Pleurodeles waltl</name>
    <name type="common">Iberian ribbed newt</name>
    <dbReference type="NCBI Taxonomy" id="8319"/>
    <lineage>
        <taxon>Eukaryota</taxon>
        <taxon>Metazoa</taxon>
        <taxon>Chordata</taxon>
        <taxon>Craniata</taxon>
        <taxon>Vertebrata</taxon>
        <taxon>Euteleostomi</taxon>
        <taxon>Amphibia</taxon>
        <taxon>Batrachia</taxon>
        <taxon>Caudata</taxon>
        <taxon>Salamandroidea</taxon>
        <taxon>Salamandridae</taxon>
        <taxon>Pleurodelinae</taxon>
        <taxon>Pleurodeles</taxon>
    </lineage>
</organism>
<evidence type="ECO:0000256" key="1">
    <source>
        <dbReference type="SAM" id="MobiDB-lite"/>
    </source>
</evidence>
<dbReference type="EMBL" id="JANPWB010000003">
    <property type="protein sequence ID" value="KAJ1197530.1"/>
    <property type="molecule type" value="Genomic_DNA"/>
</dbReference>
<protein>
    <submittedName>
        <fullName evidence="2">Uncharacterized protein</fullName>
    </submittedName>
</protein>
<comment type="caution">
    <text evidence="2">The sequence shown here is derived from an EMBL/GenBank/DDBJ whole genome shotgun (WGS) entry which is preliminary data.</text>
</comment>